<feature type="region of interest" description="Disordered" evidence="1">
    <location>
        <begin position="348"/>
        <end position="389"/>
    </location>
</feature>
<feature type="compositionally biased region" description="Pro residues" evidence="1">
    <location>
        <begin position="356"/>
        <end position="376"/>
    </location>
</feature>
<feature type="domain" description="Luciferase-like" evidence="2">
    <location>
        <begin position="23"/>
        <end position="266"/>
    </location>
</feature>
<evidence type="ECO:0000259" key="2">
    <source>
        <dbReference type="Pfam" id="PF00296"/>
    </source>
</evidence>
<keyword evidence="4" id="KW-1185">Reference proteome</keyword>
<dbReference type="eggNOG" id="COG2141">
    <property type="taxonomic scope" value="Bacteria"/>
</dbReference>
<evidence type="ECO:0000313" key="3">
    <source>
        <dbReference type="EMBL" id="CAJ63475.1"/>
    </source>
</evidence>
<organism evidence="3 4">
    <name type="scientific">Frankia alni (strain DSM 45986 / CECT 9034 / ACN14a)</name>
    <dbReference type="NCBI Taxonomy" id="326424"/>
    <lineage>
        <taxon>Bacteria</taxon>
        <taxon>Bacillati</taxon>
        <taxon>Actinomycetota</taxon>
        <taxon>Actinomycetes</taxon>
        <taxon>Frankiales</taxon>
        <taxon>Frankiaceae</taxon>
        <taxon>Frankia</taxon>
    </lineage>
</organism>
<dbReference type="Gene3D" id="3.20.20.30">
    <property type="entry name" value="Luciferase-like domain"/>
    <property type="match status" value="1"/>
</dbReference>
<dbReference type="KEGG" id="fal:FRAAL4834"/>
<gene>
    <name evidence="3" type="ordered locus">FRAAL4834</name>
</gene>
<name>Q0RGB3_FRAAA</name>
<feature type="compositionally biased region" description="Low complexity" evidence="1">
    <location>
        <begin position="377"/>
        <end position="389"/>
    </location>
</feature>
<dbReference type="STRING" id="326424.FRAAL4834"/>
<dbReference type="PANTHER" id="PTHR30137">
    <property type="entry name" value="LUCIFERASE-LIKE MONOOXYGENASE"/>
    <property type="match status" value="1"/>
</dbReference>
<accession>Q0RGB3</accession>
<protein>
    <submittedName>
        <fullName evidence="3">Monooxygenase, FMN dependent</fullName>
        <ecNumber evidence="3">1.14.14.3</ecNumber>
    </submittedName>
</protein>
<proteinExistence type="predicted"/>
<dbReference type="EMBL" id="CT573213">
    <property type="protein sequence ID" value="CAJ63475.1"/>
    <property type="molecule type" value="Genomic_DNA"/>
</dbReference>
<dbReference type="EC" id="1.14.14.3" evidence="3"/>
<keyword evidence="3" id="KW-0503">Monooxygenase</keyword>
<dbReference type="GO" id="GO:0005829">
    <property type="term" value="C:cytosol"/>
    <property type="evidence" value="ECO:0007669"/>
    <property type="project" value="TreeGrafter"/>
</dbReference>
<dbReference type="AlphaFoldDB" id="Q0RGB3"/>
<dbReference type="InterPro" id="IPR036661">
    <property type="entry name" value="Luciferase-like_sf"/>
</dbReference>
<evidence type="ECO:0000256" key="1">
    <source>
        <dbReference type="SAM" id="MobiDB-lite"/>
    </source>
</evidence>
<dbReference type="InterPro" id="IPR011251">
    <property type="entry name" value="Luciferase-like_dom"/>
</dbReference>
<dbReference type="PANTHER" id="PTHR30137:SF15">
    <property type="entry name" value="BLL6902 PROTEIN"/>
    <property type="match status" value="1"/>
</dbReference>
<dbReference type="HOGENOM" id="CLU_027853_3_1_11"/>
<dbReference type="Proteomes" id="UP000000657">
    <property type="component" value="Chromosome"/>
</dbReference>
<dbReference type="InterPro" id="IPR050766">
    <property type="entry name" value="Bact_Lucif_Oxidored"/>
</dbReference>
<dbReference type="GO" id="GO:0047646">
    <property type="term" value="F:alkanal monooxygenase (FMN-linked) activity"/>
    <property type="evidence" value="ECO:0007669"/>
    <property type="project" value="UniProtKB-EC"/>
</dbReference>
<keyword evidence="3" id="KW-0560">Oxidoreductase</keyword>
<dbReference type="Pfam" id="PF00296">
    <property type="entry name" value="Bac_luciferase"/>
    <property type="match status" value="1"/>
</dbReference>
<reference evidence="3 4" key="1">
    <citation type="journal article" date="2007" name="Genome Res.">
        <title>Genome characteristics of facultatively symbiotic Frankia sp. strains reflect host range and host plant biogeography.</title>
        <authorList>
            <person name="Normand P."/>
            <person name="Lapierre P."/>
            <person name="Tisa L.S."/>
            <person name="Gogarten J.P."/>
            <person name="Alloisio N."/>
            <person name="Bagnarol E."/>
            <person name="Bassi C.A."/>
            <person name="Berry A.M."/>
            <person name="Bickhart D.M."/>
            <person name="Choisne N."/>
            <person name="Couloux A."/>
            <person name="Cournoyer B."/>
            <person name="Cruveiller S."/>
            <person name="Daubin V."/>
            <person name="Demange N."/>
            <person name="Francino M.P."/>
            <person name="Goltsman E."/>
            <person name="Huang Y."/>
            <person name="Kopp O.R."/>
            <person name="Labarre L."/>
            <person name="Lapidus A."/>
            <person name="Lavire C."/>
            <person name="Marechal J."/>
            <person name="Martinez M."/>
            <person name="Mastronunzio J.E."/>
            <person name="Mullin B.C."/>
            <person name="Niemann J."/>
            <person name="Pujic P."/>
            <person name="Rawnsley T."/>
            <person name="Rouy Z."/>
            <person name="Schenowitz C."/>
            <person name="Sellstedt A."/>
            <person name="Tavares F."/>
            <person name="Tomkins J.P."/>
            <person name="Vallenet D."/>
            <person name="Valverde C."/>
            <person name="Wall L.G."/>
            <person name="Wang Y."/>
            <person name="Medigue C."/>
            <person name="Benson D.R."/>
        </authorList>
    </citation>
    <scope>NUCLEOTIDE SEQUENCE [LARGE SCALE GENOMIC DNA]</scope>
    <source>
        <strain evidence="4">DSM 45986 / CECT 9034 / ACN14a</strain>
    </source>
</reference>
<evidence type="ECO:0000313" key="4">
    <source>
        <dbReference type="Proteomes" id="UP000000657"/>
    </source>
</evidence>
<sequence>MRFDQEDAMPAPGGPGPFRLGFLTHVHGRGRPAGAVYREVVELFVAGEELGFDGGWLAQHHFSPDYGRLPSPLLLLAAAAQATRRIELGTAVVVLPLEDPVRLAEDAAVLDALSGGRLQLGLGTGGPSAPAFGAFDRDVARRRELFDAARGRLRELLAGQPIAGTDGLRLHPPAPTLASRFWDSTTSADGARAAARAGDGLLLGIGPAGSAQRPLADVYLAAHQAAHHAVGGDPAGARLAVSHGVFPGPDRLAARVDLAPDIARFRPWLENFGFPADLDDGAALDAMNVHHGPVGVVIHSLATNPVGPAAVSYFIAAVQGEAGAAADLDATLRRMELIATEIAPALGWRPAAGPVPAAPRVPDPPPSPPPPGPPAPAGLGTSAGPGRKR</sequence>
<dbReference type="SUPFAM" id="SSF51679">
    <property type="entry name" value="Bacterial luciferase-like"/>
    <property type="match status" value="1"/>
</dbReference>